<feature type="transmembrane region" description="Helical" evidence="2">
    <location>
        <begin position="242"/>
        <end position="259"/>
    </location>
</feature>
<keyword evidence="2" id="KW-0812">Transmembrane</keyword>
<name>A0AAD4NFA0_9BILA</name>
<comment type="caution">
    <text evidence="3">The sequence shown here is derived from an EMBL/GenBank/DDBJ whole genome shotgun (WGS) entry which is preliminary data.</text>
</comment>
<sequence length="300" mass="33676">MNHIKIRRKVEKKNDAAGTNNTVPFPGHRGPCLVLGCYVHQSTAQTEPSGEFPHQYNSKNNDDHSDTRQSTSLSIDLNSVSAVGESAHNGQEGDEWSVTTRTMTPPPAPPGSLVTPSPVPTPIPKSVSNAGEAPSGLQYVQHNRPPIRLDRHFHQNPNNQLKLLQLGVGAMCFILSTFCWPNAYVGYCVRHLFSFFQLFNIVCVHAFFWIATAVLAACWLFSVPDAFYRYNIALLEKLYTGLATFMHFLATIFVIINLFRSVFSLLWIFQVGFTVAAFSLYTFDFWRKMKAENQSSRSPQ</sequence>
<evidence type="ECO:0000313" key="3">
    <source>
        <dbReference type="EMBL" id="KAI1723422.1"/>
    </source>
</evidence>
<evidence type="ECO:0000256" key="1">
    <source>
        <dbReference type="SAM" id="MobiDB-lite"/>
    </source>
</evidence>
<feature type="region of interest" description="Disordered" evidence="1">
    <location>
        <begin position="45"/>
        <end position="72"/>
    </location>
</feature>
<dbReference type="AlphaFoldDB" id="A0AAD4NFA0"/>
<protein>
    <submittedName>
        <fullName evidence="3">Uncharacterized protein</fullName>
    </submittedName>
</protein>
<evidence type="ECO:0000256" key="2">
    <source>
        <dbReference type="SAM" id="Phobius"/>
    </source>
</evidence>
<feature type="transmembrane region" description="Helical" evidence="2">
    <location>
        <begin position="265"/>
        <end position="286"/>
    </location>
</feature>
<keyword evidence="2" id="KW-1133">Transmembrane helix</keyword>
<feature type="transmembrane region" description="Helical" evidence="2">
    <location>
        <begin position="195"/>
        <end position="221"/>
    </location>
</feature>
<feature type="compositionally biased region" description="Basic residues" evidence="1">
    <location>
        <begin position="1"/>
        <end position="11"/>
    </location>
</feature>
<dbReference type="Proteomes" id="UP001201812">
    <property type="component" value="Unassembled WGS sequence"/>
</dbReference>
<gene>
    <name evidence="3" type="ORF">DdX_03581</name>
</gene>
<accession>A0AAD4NFA0</accession>
<keyword evidence="2" id="KW-0472">Membrane</keyword>
<feature type="transmembrane region" description="Helical" evidence="2">
    <location>
        <begin position="163"/>
        <end position="183"/>
    </location>
</feature>
<organism evidence="3 4">
    <name type="scientific">Ditylenchus destructor</name>
    <dbReference type="NCBI Taxonomy" id="166010"/>
    <lineage>
        <taxon>Eukaryota</taxon>
        <taxon>Metazoa</taxon>
        <taxon>Ecdysozoa</taxon>
        <taxon>Nematoda</taxon>
        <taxon>Chromadorea</taxon>
        <taxon>Rhabditida</taxon>
        <taxon>Tylenchina</taxon>
        <taxon>Tylenchomorpha</taxon>
        <taxon>Sphaerularioidea</taxon>
        <taxon>Anguinidae</taxon>
        <taxon>Anguininae</taxon>
        <taxon>Ditylenchus</taxon>
    </lineage>
</organism>
<proteinExistence type="predicted"/>
<keyword evidence="4" id="KW-1185">Reference proteome</keyword>
<reference evidence="3" key="1">
    <citation type="submission" date="2022-01" db="EMBL/GenBank/DDBJ databases">
        <title>Genome Sequence Resource for Two Populations of Ditylenchus destructor, the Migratory Endoparasitic Phytonematode.</title>
        <authorList>
            <person name="Zhang H."/>
            <person name="Lin R."/>
            <person name="Xie B."/>
        </authorList>
    </citation>
    <scope>NUCLEOTIDE SEQUENCE</scope>
    <source>
        <strain evidence="3">BazhouSP</strain>
    </source>
</reference>
<evidence type="ECO:0000313" key="4">
    <source>
        <dbReference type="Proteomes" id="UP001201812"/>
    </source>
</evidence>
<dbReference type="EMBL" id="JAKKPZ010000003">
    <property type="protein sequence ID" value="KAI1723422.1"/>
    <property type="molecule type" value="Genomic_DNA"/>
</dbReference>
<feature type="region of interest" description="Disordered" evidence="1">
    <location>
        <begin position="1"/>
        <end position="26"/>
    </location>
</feature>